<dbReference type="AlphaFoldDB" id="A0A1V8S7M8"/>
<dbReference type="EMBL" id="NAJO01000157">
    <property type="protein sequence ID" value="OQN95136.1"/>
    <property type="molecule type" value="Genomic_DNA"/>
</dbReference>
<gene>
    <name evidence="1" type="ORF">B0A48_18813</name>
</gene>
<name>A0A1V8S7M8_9PEZI</name>
<evidence type="ECO:0000313" key="2">
    <source>
        <dbReference type="Proteomes" id="UP000192596"/>
    </source>
</evidence>
<dbReference type="InParanoid" id="A0A1V8S7M8"/>
<proteinExistence type="predicted"/>
<accession>A0A1V8S7M8</accession>
<keyword evidence="2" id="KW-1185">Reference proteome</keyword>
<comment type="caution">
    <text evidence="1">The sequence shown here is derived from an EMBL/GenBank/DDBJ whole genome shotgun (WGS) entry which is preliminary data.</text>
</comment>
<dbReference type="Proteomes" id="UP000192596">
    <property type="component" value="Unassembled WGS sequence"/>
</dbReference>
<sequence>MRIPIHDLSSLGYGIFKQLLVPEHRMFIHKDQSIRITKHSLQRTGEDGMLTGNLDFYEPKFGGIDNNCKKAGLNIAFRGNTDCFNPLGAAEVSLESVSEDNQFCNSDGYGGATGALMWFNLGKNLC</sequence>
<protein>
    <submittedName>
        <fullName evidence="1">Uncharacterized protein</fullName>
    </submittedName>
</protein>
<evidence type="ECO:0000313" key="1">
    <source>
        <dbReference type="EMBL" id="OQN95136.1"/>
    </source>
</evidence>
<organism evidence="1 2">
    <name type="scientific">Cryoendolithus antarcticus</name>
    <dbReference type="NCBI Taxonomy" id="1507870"/>
    <lineage>
        <taxon>Eukaryota</taxon>
        <taxon>Fungi</taxon>
        <taxon>Dikarya</taxon>
        <taxon>Ascomycota</taxon>
        <taxon>Pezizomycotina</taxon>
        <taxon>Dothideomycetes</taxon>
        <taxon>Dothideomycetidae</taxon>
        <taxon>Cladosporiales</taxon>
        <taxon>Cladosporiaceae</taxon>
        <taxon>Cryoendolithus</taxon>
    </lineage>
</organism>
<reference evidence="2" key="1">
    <citation type="submission" date="2017-03" db="EMBL/GenBank/DDBJ databases">
        <title>Genomes of endolithic fungi from Antarctica.</title>
        <authorList>
            <person name="Coleine C."/>
            <person name="Masonjones S."/>
            <person name="Stajich J.E."/>
        </authorList>
    </citation>
    <scope>NUCLEOTIDE SEQUENCE [LARGE SCALE GENOMIC DNA]</scope>
    <source>
        <strain evidence="2">CCFEE 5527</strain>
    </source>
</reference>